<comment type="caution">
    <text evidence="3">The sequence shown here is derived from an EMBL/GenBank/DDBJ whole genome shotgun (WGS) entry which is preliminary data.</text>
</comment>
<feature type="domain" description="Serine aminopeptidase S33" evidence="2">
    <location>
        <begin position="76"/>
        <end position="209"/>
    </location>
</feature>
<dbReference type="OrthoDB" id="10249433at2759"/>
<feature type="compositionally biased region" description="Gly residues" evidence="1">
    <location>
        <begin position="333"/>
        <end position="343"/>
    </location>
</feature>
<feature type="region of interest" description="Disordered" evidence="1">
    <location>
        <begin position="438"/>
        <end position="489"/>
    </location>
</feature>
<proteinExistence type="predicted"/>
<name>A0A9D4YZZ2_CHLVU</name>
<sequence length="613" mass="64080">MNGLWDQLVEAVCRPPRDDSYTEADLVGGRRASFRLYNRRYYREDVTLVNVRGLKLQGSHYRPCVVTSSDGRLPCVVYCHCNSGSRRDAEEILYHMLPKGITVFAFDFAGSGLSEGSYVTLGALEVDDLAAVVKYLREEGSTSTIGLWGRSMGAVTALLYSQQDPSIAGMVLDSPFSRLVDLMMELGTDQQLRIPKPLLKVALSMLKRSVRKRAGFSVDKVAPLDCVGASYIPALFGHAQADTFVDKHHSKRLHDAYAGEKNLVNFDGDHNSVRPDFFYSSALIFLMQALQVEELVGPAVDLQALPEDALPHLAANNRSIYVTASRGQSEVQGGAGAQPGSGGSSPDSAPSSPSSHQQRRPVARTLTPPWSVGHLQRPSGPLAAALAALPPVRSTSQGLQVQDGGAGDEQALAADLGAGLHLTEEEALQLALEASLRDAHDSKQADGGAAGGGKGGSPGSASASPVPSQQQQQQQEQQGIGGQAAGDVPQSLDEEEAMLAAALAASLDHSQQAAASQAGGGVADSLLGALKPAATAVTSSETEPPPCSDQAAGQHVAGEGSSEQEVEVSAQRAHAAQAVAGAHAADEAAVVKEPALELQRALSGSVSERPAVD</sequence>
<accession>A0A9D4YZZ2</accession>
<dbReference type="InterPro" id="IPR022742">
    <property type="entry name" value="Hydrolase_4"/>
</dbReference>
<dbReference type="PANTHER" id="PTHR43358:SF4">
    <property type="entry name" value="ALPHA_BETA HYDROLASE FOLD-1 DOMAIN-CONTAINING PROTEIN"/>
    <property type="match status" value="1"/>
</dbReference>
<gene>
    <name evidence="3" type="ORF">D9Q98_002985</name>
</gene>
<dbReference type="InterPro" id="IPR003903">
    <property type="entry name" value="UIM_dom"/>
</dbReference>
<dbReference type="PANTHER" id="PTHR43358">
    <property type="entry name" value="ALPHA/BETA-HYDROLASE"/>
    <property type="match status" value="1"/>
</dbReference>
<dbReference type="InterPro" id="IPR052920">
    <property type="entry name" value="DNA-binding_regulatory"/>
</dbReference>
<feature type="compositionally biased region" description="Low complexity" evidence="1">
    <location>
        <begin position="556"/>
        <end position="583"/>
    </location>
</feature>
<dbReference type="Pfam" id="PF12146">
    <property type="entry name" value="Hydrolase_4"/>
    <property type="match status" value="1"/>
</dbReference>
<protein>
    <recommendedName>
        <fullName evidence="2">Serine aminopeptidase S33 domain-containing protein</fullName>
    </recommendedName>
</protein>
<dbReference type="AlphaFoldDB" id="A0A9D4YZZ2"/>
<organism evidence="3 4">
    <name type="scientific">Chlorella vulgaris</name>
    <name type="common">Green alga</name>
    <dbReference type="NCBI Taxonomy" id="3077"/>
    <lineage>
        <taxon>Eukaryota</taxon>
        <taxon>Viridiplantae</taxon>
        <taxon>Chlorophyta</taxon>
        <taxon>core chlorophytes</taxon>
        <taxon>Trebouxiophyceae</taxon>
        <taxon>Chlorellales</taxon>
        <taxon>Chlorellaceae</taxon>
        <taxon>Chlorella clade</taxon>
        <taxon>Chlorella</taxon>
    </lineage>
</organism>
<feature type="compositionally biased region" description="Low complexity" evidence="1">
    <location>
        <begin position="459"/>
        <end position="478"/>
    </location>
</feature>
<dbReference type="Proteomes" id="UP001055712">
    <property type="component" value="Unassembled WGS sequence"/>
</dbReference>
<dbReference type="SMART" id="SM00726">
    <property type="entry name" value="UIM"/>
    <property type="match status" value="2"/>
</dbReference>
<reference evidence="3" key="2">
    <citation type="submission" date="2020-11" db="EMBL/GenBank/DDBJ databases">
        <authorList>
            <person name="Cecchin M."/>
            <person name="Marcolungo L."/>
            <person name="Rossato M."/>
            <person name="Girolomoni L."/>
            <person name="Cosentino E."/>
            <person name="Cuine S."/>
            <person name="Li-Beisson Y."/>
            <person name="Delledonne M."/>
            <person name="Ballottari M."/>
        </authorList>
    </citation>
    <scope>NUCLEOTIDE SEQUENCE</scope>
    <source>
        <strain evidence="3">211/11P</strain>
        <tissue evidence="3">Whole cell</tissue>
    </source>
</reference>
<evidence type="ECO:0000313" key="3">
    <source>
        <dbReference type="EMBL" id="KAI3434931.1"/>
    </source>
</evidence>
<evidence type="ECO:0000259" key="2">
    <source>
        <dbReference type="Pfam" id="PF12146"/>
    </source>
</evidence>
<feature type="compositionally biased region" description="Gly residues" evidence="1">
    <location>
        <begin position="448"/>
        <end position="458"/>
    </location>
</feature>
<dbReference type="InterPro" id="IPR029058">
    <property type="entry name" value="AB_hydrolase_fold"/>
</dbReference>
<evidence type="ECO:0000313" key="4">
    <source>
        <dbReference type="Proteomes" id="UP001055712"/>
    </source>
</evidence>
<evidence type="ECO:0000256" key="1">
    <source>
        <dbReference type="SAM" id="MobiDB-lite"/>
    </source>
</evidence>
<dbReference type="EMBL" id="SIDB01000003">
    <property type="protein sequence ID" value="KAI3434931.1"/>
    <property type="molecule type" value="Genomic_DNA"/>
</dbReference>
<dbReference type="Gene3D" id="3.40.50.1820">
    <property type="entry name" value="alpha/beta hydrolase"/>
    <property type="match status" value="1"/>
</dbReference>
<keyword evidence="4" id="KW-1185">Reference proteome</keyword>
<dbReference type="SUPFAM" id="SSF53474">
    <property type="entry name" value="alpha/beta-Hydrolases"/>
    <property type="match status" value="1"/>
</dbReference>
<feature type="compositionally biased region" description="Low complexity" evidence="1">
    <location>
        <begin position="344"/>
        <end position="356"/>
    </location>
</feature>
<feature type="region of interest" description="Disordered" evidence="1">
    <location>
        <begin position="533"/>
        <end position="589"/>
    </location>
</feature>
<feature type="region of interest" description="Disordered" evidence="1">
    <location>
        <begin position="326"/>
        <end position="363"/>
    </location>
</feature>
<reference evidence="3" key="1">
    <citation type="journal article" date="2019" name="Plant J.">
        <title>Chlorella vulgaris genome assembly and annotation reveals the molecular basis for metabolic acclimation to high light conditions.</title>
        <authorList>
            <person name="Cecchin M."/>
            <person name="Marcolungo L."/>
            <person name="Rossato M."/>
            <person name="Girolomoni L."/>
            <person name="Cosentino E."/>
            <person name="Cuine S."/>
            <person name="Li-Beisson Y."/>
            <person name="Delledonne M."/>
            <person name="Ballottari M."/>
        </authorList>
    </citation>
    <scope>NUCLEOTIDE SEQUENCE</scope>
    <source>
        <strain evidence="3">211/11P</strain>
    </source>
</reference>